<reference evidence="1 2" key="1">
    <citation type="submission" date="2016-09" db="EMBL/GenBank/DDBJ databases">
        <title>genome sequences of unsequenced Mycobacteria.</title>
        <authorList>
            <person name="Greninger A.L."/>
            <person name="Jerome K.R."/>
            <person name="Mcnair B."/>
            <person name="Wallis C."/>
            <person name="Fang F."/>
        </authorList>
    </citation>
    <scope>NUCLEOTIDE SEQUENCE [LARGE SCALE GENOMIC DNA]</scope>
    <source>
        <strain evidence="1 2">BM1</strain>
    </source>
</reference>
<accession>A0A1T3VWF4</accession>
<name>A0A1T3VWF4_9MYCO</name>
<proteinExistence type="predicted"/>
<comment type="caution">
    <text evidence="1">The sequence shown here is derived from an EMBL/GenBank/DDBJ whole genome shotgun (WGS) entry which is preliminary data.</text>
</comment>
<feature type="non-terminal residue" evidence="1">
    <location>
        <position position="1"/>
    </location>
</feature>
<evidence type="ECO:0000313" key="1">
    <source>
        <dbReference type="EMBL" id="OPE46090.1"/>
    </source>
</evidence>
<evidence type="ECO:0000313" key="2">
    <source>
        <dbReference type="Proteomes" id="UP000191039"/>
    </source>
</evidence>
<protein>
    <submittedName>
        <fullName evidence="1">Peptidase</fullName>
    </submittedName>
</protein>
<sequence>LTEGVADYVARPATAVPGQQRAAELARLPSDTDLQTAGAARSLGYDRAWWFSRYIADRYGPGTLRELYLRAAGPGHPDVATAVRDTLGAGIDEVVVQWRQWMNG</sequence>
<dbReference type="EMBL" id="MIJD01000439">
    <property type="protein sequence ID" value="OPE46090.1"/>
    <property type="molecule type" value="Genomic_DNA"/>
</dbReference>
<organism evidence="1 2">
    <name type="scientific">Mycolicibacterium diernhoferi</name>
    <dbReference type="NCBI Taxonomy" id="1801"/>
    <lineage>
        <taxon>Bacteria</taxon>
        <taxon>Bacillati</taxon>
        <taxon>Actinomycetota</taxon>
        <taxon>Actinomycetes</taxon>
        <taxon>Mycobacteriales</taxon>
        <taxon>Mycobacteriaceae</taxon>
        <taxon>Mycolicibacterium</taxon>
    </lineage>
</organism>
<gene>
    <name evidence="1" type="ORF">BV510_26950</name>
</gene>
<dbReference type="Proteomes" id="UP000191039">
    <property type="component" value="Unassembled WGS sequence"/>
</dbReference>
<dbReference type="AlphaFoldDB" id="A0A1T3VWF4"/>